<evidence type="ECO:0000256" key="2">
    <source>
        <dbReference type="SAM" id="Phobius"/>
    </source>
</evidence>
<keyword evidence="2" id="KW-0812">Transmembrane</keyword>
<dbReference type="AlphaFoldDB" id="A0A2H0NEA5"/>
<dbReference type="InterPro" id="IPR036457">
    <property type="entry name" value="PPM-type-like_dom_sf"/>
</dbReference>
<dbReference type="InterPro" id="IPR011042">
    <property type="entry name" value="6-blade_b-propeller_TolB-like"/>
</dbReference>
<accession>A0A2H0NEA5</accession>
<organism evidence="3 4">
    <name type="scientific">Candidatus Komeilibacteria bacterium CG11_big_fil_rev_8_21_14_0_20_36_20</name>
    <dbReference type="NCBI Taxonomy" id="1974477"/>
    <lineage>
        <taxon>Bacteria</taxon>
        <taxon>Candidatus Komeiliibacteriota</taxon>
    </lineage>
</organism>
<sequence>MDLKYHKLFIHDHLNSRVFSESYTSDASEKGQLFIIFESLKTKIDQQPLIDQIIDEATTYFYEAQNSQTNDPELILEEVLQKINQLLPELNTSPKIKNWLANIDLAIGMIYEDNIYISSIGNINALLLHSNQFTTIISKNNEINLTKLFSDIISGQLDQGDVLIISTNSLFDYISKEKIKQLVKRYSPPSAVIKIKQLLETVPDFVTLNSLIIKKSNGLDAELKEEKINSETETSVQDISDSQKQTSNKQTKRGTNVPRTKWVIDLKAFKNVNFLKKFQGLVSSTKLFFVIIKKVVVFIWQRVKDGFLFLASNQYRHKKEVKTIDRITTTASRKYNWFSRLNLKKKIALIGLLIIFLVFMQTLVFLTQKRSEKQKDVDYYNSIQEINIKFTEAESKLIYNDEQAAENLLLEINQIIEKLIIHSAEQQKEVDVIKDQVWQQLNKVRHIYVVPSPVEIFDLSSVLENAKQIVQKDNKFYILGNNQLYVLENDQLKALIDFADGKFLADWPNTNKLILGNNNQYFIFNIDSRQIETFNFSQTAGNTSVQDLAIYSNNLYVLDPQNNQIFKYPERGESFANGSAWLNETVDLSQANSLAIDGSIYIINNNGAITKFLKGEKDAFNYHEPHPIIGSDATIKTFKDSNYLYIIDPQYKRIIILDKDGQIKDQYTSIKFDNLNDLAIDPEEKAIYLLNNNHLYLLAINE</sequence>
<evidence type="ECO:0000313" key="3">
    <source>
        <dbReference type="EMBL" id="PIR07219.1"/>
    </source>
</evidence>
<feature type="transmembrane region" description="Helical" evidence="2">
    <location>
        <begin position="347"/>
        <end position="366"/>
    </location>
</feature>
<keyword evidence="2" id="KW-0472">Membrane</keyword>
<evidence type="ECO:0000313" key="4">
    <source>
        <dbReference type="Proteomes" id="UP000230564"/>
    </source>
</evidence>
<keyword evidence="2" id="KW-1133">Transmembrane helix</keyword>
<name>A0A2H0NEA5_9BACT</name>
<gene>
    <name evidence="3" type="ORF">COV55_00555</name>
</gene>
<evidence type="ECO:0000256" key="1">
    <source>
        <dbReference type="SAM" id="MobiDB-lite"/>
    </source>
</evidence>
<dbReference type="Proteomes" id="UP000230564">
    <property type="component" value="Unassembled WGS sequence"/>
</dbReference>
<proteinExistence type="predicted"/>
<evidence type="ECO:0008006" key="5">
    <source>
        <dbReference type="Google" id="ProtNLM"/>
    </source>
</evidence>
<protein>
    <recommendedName>
        <fullName evidence="5">PPM-type phosphatase domain-containing protein</fullName>
    </recommendedName>
</protein>
<dbReference type="EMBL" id="PCWQ01000006">
    <property type="protein sequence ID" value="PIR07219.1"/>
    <property type="molecule type" value="Genomic_DNA"/>
</dbReference>
<dbReference type="Gene3D" id="2.120.10.30">
    <property type="entry name" value="TolB, C-terminal domain"/>
    <property type="match status" value="1"/>
</dbReference>
<dbReference type="SUPFAM" id="SSF101898">
    <property type="entry name" value="NHL repeat"/>
    <property type="match status" value="1"/>
</dbReference>
<comment type="caution">
    <text evidence="3">The sequence shown here is derived from an EMBL/GenBank/DDBJ whole genome shotgun (WGS) entry which is preliminary data.</text>
</comment>
<reference evidence="3 4" key="1">
    <citation type="submission" date="2017-09" db="EMBL/GenBank/DDBJ databases">
        <title>Depth-based differentiation of microbial function through sediment-hosted aquifers and enrichment of novel symbionts in the deep terrestrial subsurface.</title>
        <authorList>
            <person name="Probst A.J."/>
            <person name="Ladd B."/>
            <person name="Jarett J.K."/>
            <person name="Geller-Mcgrath D.E."/>
            <person name="Sieber C.M."/>
            <person name="Emerson J.B."/>
            <person name="Anantharaman K."/>
            <person name="Thomas B.C."/>
            <person name="Malmstrom R."/>
            <person name="Stieglmeier M."/>
            <person name="Klingl A."/>
            <person name="Woyke T."/>
            <person name="Ryan C.M."/>
            <person name="Banfield J.F."/>
        </authorList>
    </citation>
    <scope>NUCLEOTIDE SEQUENCE [LARGE SCALE GENOMIC DNA]</scope>
    <source>
        <strain evidence="3">CG11_big_fil_rev_8_21_14_0_20_36_20</strain>
    </source>
</reference>
<dbReference type="SUPFAM" id="SSF81606">
    <property type="entry name" value="PP2C-like"/>
    <property type="match status" value="1"/>
</dbReference>
<feature type="region of interest" description="Disordered" evidence="1">
    <location>
        <begin position="232"/>
        <end position="254"/>
    </location>
</feature>